<keyword evidence="1" id="KW-0812">Transmembrane</keyword>
<proteinExistence type="predicted"/>
<dbReference type="InterPro" id="IPR012373">
    <property type="entry name" value="Ferrdict_sens_TM"/>
</dbReference>
<dbReference type="PANTHER" id="PTHR30273:SF2">
    <property type="entry name" value="PROTEIN FECR"/>
    <property type="match status" value="1"/>
</dbReference>
<dbReference type="EMBL" id="CP064030">
    <property type="protein sequence ID" value="QRN53116.1"/>
    <property type="molecule type" value="Genomic_DNA"/>
</dbReference>
<dbReference type="RefSeq" id="WP_188800347.1">
    <property type="nucleotide sequence ID" value="NZ_BMIZ01000002.1"/>
</dbReference>
<dbReference type="Pfam" id="PF04773">
    <property type="entry name" value="FecR"/>
    <property type="match status" value="1"/>
</dbReference>
<dbReference type="Pfam" id="PF16220">
    <property type="entry name" value="DUF4880"/>
    <property type="match status" value="1"/>
</dbReference>
<name>A0ABX7GSW4_9GAMM</name>
<evidence type="ECO:0000313" key="4">
    <source>
        <dbReference type="EMBL" id="QRN53116.1"/>
    </source>
</evidence>
<dbReference type="PIRSF" id="PIRSF018266">
    <property type="entry name" value="FecR"/>
    <property type="match status" value="1"/>
</dbReference>
<keyword evidence="5" id="KW-1185">Reference proteome</keyword>
<dbReference type="InterPro" id="IPR006860">
    <property type="entry name" value="FecR"/>
</dbReference>
<evidence type="ECO:0000313" key="5">
    <source>
        <dbReference type="Proteomes" id="UP000663181"/>
    </source>
</evidence>
<organism evidence="4 5">
    <name type="scientific">Dyella caseinilytica</name>
    <dbReference type="NCBI Taxonomy" id="1849581"/>
    <lineage>
        <taxon>Bacteria</taxon>
        <taxon>Pseudomonadati</taxon>
        <taxon>Pseudomonadota</taxon>
        <taxon>Gammaproteobacteria</taxon>
        <taxon>Lysobacterales</taxon>
        <taxon>Rhodanobacteraceae</taxon>
        <taxon>Dyella</taxon>
    </lineage>
</organism>
<dbReference type="PANTHER" id="PTHR30273">
    <property type="entry name" value="PERIPLASMIC SIGNAL SENSOR AND SIGMA FACTOR ACTIVATOR FECR-RELATED"/>
    <property type="match status" value="1"/>
</dbReference>
<evidence type="ECO:0000256" key="1">
    <source>
        <dbReference type="SAM" id="Phobius"/>
    </source>
</evidence>
<feature type="transmembrane region" description="Helical" evidence="1">
    <location>
        <begin position="114"/>
        <end position="137"/>
    </location>
</feature>
<gene>
    <name evidence="4" type="ORF">ISN74_17005</name>
</gene>
<dbReference type="InterPro" id="IPR032623">
    <property type="entry name" value="FecR_N"/>
</dbReference>
<feature type="domain" description="FecR protein" evidence="2">
    <location>
        <begin position="153"/>
        <end position="241"/>
    </location>
</feature>
<protein>
    <submittedName>
        <fullName evidence="4">FecR domain-containing protein</fullName>
    </submittedName>
</protein>
<keyword evidence="1" id="KW-1133">Transmembrane helix</keyword>
<feature type="domain" description="FecR N-terminal" evidence="3">
    <location>
        <begin position="18"/>
        <end position="53"/>
    </location>
</feature>
<reference evidence="4 5" key="1">
    <citation type="submission" date="2020-10" db="EMBL/GenBank/DDBJ databases">
        <title>Phylogeny of dyella-like bacteria.</title>
        <authorList>
            <person name="Fu J."/>
        </authorList>
    </citation>
    <scope>NUCLEOTIDE SEQUENCE [LARGE SCALE GENOMIC DNA]</scope>
    <source>
        <strain evidence="4 5">DHOB09</strain>
    </source>
</reference>
<sequence length="378" mass="41632">MSELTHLDAVRQAHRITDQAAAWYIEQQEPLSERQRVEFMNWLRASPKHVAEYFAIVQMNGDMKAAAALEKLTTAELVEQTRHSNPIVMFPRMGRGVPKELPPQAAIRVRSGRLLAGLVGMAATFVLAWLGVAHWHLAQVPSQRVYAQSYTGDANGVRSLTLSDGTLIQLDHNSRIDVRFDAHYRRIAVLSGHVLFDMGKDHTRPMVVDVGGHVLQDIGTIFDVKRSTDGDTLTVISGRVRVLNAQHGASKSEGLPPLGDPVADLTAGQQVELDASGVSLARTVQPEQVTAWLPSEISFQHEAIGDVARRFNAYTSKPLVIENDRIAEKRISGVFRANNQQGFLAYLSTLPDVRIIDAGNRIRIVSASQKTDTRTGSL</sequence>
<dbReference type="Gene3D" id="2.60.120.1440">
    <property type="match status" value="1"/>
</dbReference>
<accession>A0ABX7GSW4</accession>
<dbReference type="Proteomes" id="UP000663181">
    <property type="component" value="Chromosome"/>
</dbReference>
<evidence type="ECO:0000259" key="3">
    <source>
        <dbReference type="Pfam" id="PF16220"/>
    </source>
</evidence>
<keyword evidence="1" id="KW-0472">Membrane</keyword>
<evidence type="ECO:0000259" key="2">
    <source>
        <dbReference type="Pfam" id="PF04773"/>
    </source>
</evidence>